<dbReference type="EMBL" id="PFNL01000115">
    <property type="protein sequence ID" value="PIZ46029.1"/>
    <property type="molecule type" value="Genomic_DNA"/>
</dbReference>
<gene>
    <name evidence="1" type="ORF">COY32_04215</name>
</gene>
<protein>
    <submittedName>
        <fullName evidence="1">Uncharacterized protein</fullName>
    </submittedName>
</protein>
<dbReference type="Proteomes" id="UP000228920">
    <property type="component" value="Unassembled WGS sequence"/>
</dbReference>
<organism evidence="1 2">
    <name type="scientific">candidate division WWE3 bacterium CG_4_10_14_0_2_um_filter_41_14</name>
    <dbReference type="NCBI Taxonomy" id="1975072"/>
    <lineage>
        <taxon>Bacteria</taxon>
        <taxon>Katanobacteria</taxon>
    </lineage>
</organism>
<reference evidence="2" key="1">
    <citation type="submission" date="2017-09" db="EMBL/GenBank/DDBJ databases">
        <title>Depth-based differentiation of microbial function through sediment-hosted aquifers and enrichment of novel symbionts in the deep terrestrial subsurface.</title>
        <authorList>
            <person name="Probst A.J."/>
            <person name="Ladd B."/>
            <person name="Jarett J.K."/>
            <person name="Geller-Mcgrath D.E."/>
            <person name="Sieber C.M.K."/>
            <person name="Emerson J.B."/>
            <person name="Anantharaman K."/>
            <person name="Thomas B.C."/>
            <person name="Malmstrom R."/>
            <person name="Stieglmeier M."/>
            <person name="Klingl A."/>
            <person name="Woyke T."/>
            <person name="Ryan C.M."/>
            <person name="Banfield J.F."/>
        </authorList>
    </citation>
    <scope>NUCLEOTIDE SEQUENCE [LARGE SCALE GENOMIC DNA]</scope>
</reference>
<comment type="caution">
    <text evidence="1">The sequence shown here is derived from an EMBL/GenBank/DDBJ whole genome shotgun (WGS) entry which is preliminary data.</text>
</comment>
<sequence>MSISVVLAFLGGCVVCAVCIWFVRYVQTSYQDFFQDLKTKIRMYRVKNNDDMTDQQVRDLISGRCLVCRIPFVNRFVYVRVEAIRRYEVLRKGARVYEEIENLPLPK</sequence>
<accession>A0A2M7TIY2</accession>
<dbReference type="AlphaFoldDB" id="A0A2M7TIY2"/>
<evidence type="ECO:0000313" key="1">
    <source>
        <dbReference type="EMBL" id="PIZ46029.1"/>
    </source>
</evidence>
<name>A0A2M7TIY2_UNCKA</name>
<proteinExistence type="predicted"/>
<evidence type="ECO:0000313" key="2">
    <source>
        <dbReference type="Proteomes" id="UP000228920"/>
    </source>
</evidence>